<keyword evidence="2" id="KW-1133">Transmembrane helix</keyword>
<proteinExistence type="predicted"/>
<comment type="caution">
    <text evidence="3">The sequence shown here is derived from an EMBL/GenBank/DDBJ whole genome shotgun (WGS) entry which is preliminary data.</text>
</comment>
<keyword evidence="2" id="KW-0472">Membrane</keyword>
<accession>A0ABQ4NCJ2</accession>
<name>A0ABQ4NCJ2_9BACL</name>
<organism evidence="3 4">
    <name type="scientific">Paenibacillus cisolokensis</name>
    <dbReference type="NCBI Taxonomy" id="1658519"/>
    <lineage>
        <taxon>Bacteria</taxon>
        <taxon>Bacillati</taxon>
        <taxon>Bacillota</taxon>
        <taxon>Bacilli</taxon>
        <taxon>Bacillales</taxon>
        <taxon>Paenibacillaceae</taxon>
        <taxon>Paenibacillus</taxon>
    </lineage>
</organism>
<feature type="transmembrane region" description="Helical" evidence="2">
    <location>
        <begin position="27"/>
        <end position="44"/>
    </location>
</feature>
<evidence type="ECO:0000313" key="4">
    <source>
        <dbReference type="Proteomes" id="UP000680304"/>
    </source>
</evidence>
<protein>
    <submittedName>
        <fullName evidence="3">Uncharacterized protein</fullName>
    </submittedName>
</protein>
<gene>
    <name evidence="3" type="ORF">PACILC2_45020</name>
</gene>
<evidence type="ECO:0000256" key="1">
    <source>
        <dbReference type="SAM" id="MobiDB-lite"/>
    </source>
</evidence>
<feature type="region of interest" description="Disordered" evidence="1">
    <location>
        <begin position="56"/>
        <end position="81"/>
    </location>
</feature>
<dbReference type="Proteomes" id="UP000680304">
    <property type="component" value="Unassembled WGS sequence"/>
</dbReference>
<reference evidence="3 4" key="1">
    <citation type="submission" date="2021-04" db="EMBL/GenBank/DDBJ databases">
        <title>Draft genome sequence of Paenibacillus cisolokensis, LC2-13A.</title>
        <authorList>
            <person name="Uke A."/>
            <person name="Chhe C."/>
            <person name="Baramee S."/>
            <person name="Kosugi A."/>
        </authorList>
    </citation>
    <scope>NUCLEOTIDE SEQUENCE [LARGE SCALE GENOMIC DNA]</scope>
    <source>
        <strain evidence="3 4">LC2-13A</strain>
    </source>
</reference>
<sequence>MEPWFVVLLVLIALGLGYMLVLNPGRMLIPVVVLGAIFLLYKFPPSGFRKRDHRKYAAAARRRVPRPGRQRRASASRYRSK</sequence>
<keyword evidence="4" id="KW-1185">Reference proteome</keyword>
<dbReference type="EMBL" id="BOVJ01000158">
    <property type="protein sequence ID" value="GIQ65934.1"/>
    <property type="molecule type" value="Genomic_DNA"/>
</dbReference>
<keyword evidence="2" id="KW-0812">Transmembrane</keyword>
<evidence type="ECO:0000313" key="3">
    <source>
        <dbReference type="EMBL" id="GIQ65934.1"/>
    </source>
</evidence>
<evidence type="ECO:0000256" key="2">
    <source>
        <dbReference type="SAM" id="Phobius"/>
    </source>
</evidence>